<protein>
    <submittedName>
        <fullName evidence="2">Alpha/beta hydrolase family protein</fullName>
    </submittedName>
</protein>
<name>A0A2T6B7G5_9RHOB</name>
<dbReference type="Gene3D" id="3.40.50.1820">
    <property type="entry name" value="alpha/beta hydrolase"/>
    <property type="match status" value="1"/>
</dbReference>
<dbReference type="GO" id="GO:0016787">
    <property type="term" value="F:hydrolase activity"/>
    <property type="evidence" value="ECO:0007669"/>
    <property type="project" value="UniProtKB-KW"/>
</dbReference>
<reference evidence="2 3" key="1">
    <citation type="submission" date="2018-04" db="EMBL/GenBank/DDBJ databases">
        <title>Genomic Encyclopedia of Archaeal and Bacterial Type Strains, Phase II (KMG-II): from individual species to whole genera.</title>
        <authorList>
            <person name="Goeker M."/>
        </authorList>
    </citation>
    <scope>NUCLEOTIDE SEQUENCE [LARGE SCALE GENOMIC DNA]</scope>
    <source>
        <strain evidence="2 3">DSM 29329</strain>
    </source>
</reference>
<dbReference type="OrthoDB" id="249225at2"/>
<dbReference type="Proteomes" id="UP000244069">
    <property type="component" value="Unassembled WGS sequence"/>
</dbReference>
<dbReference type="InterPro" id="IPR029058">
    <property type="entry name" value="AB_hydrolase_fold"/>
</dbReference>
<evidence type="ECO:0000313" key="2">
    <source>
        <dbReference type="EMBL" id="PTX51972.1"/>
    </source>
</evidence>
<accession>A0A2T6B7G5</accession>
<sequence length="312" mass="34812">MSDRQSPATALAPKTSEQVVLMGAISSLCGIITRPAGDPTGLPIILLNTGIIHRVGHHRMNVTIARRYAAAGHPVIRFDFGGIGDSPVQSETLPPLDANLISIGEVCDWLETNLGQSRFILMGLCSGADHSIIYAARDPRIAGVVLVDPSIPRTFRFHVNNVARDLTRRAVWTNLATGRGRTWARIRRLAGRSGATADEEPRNEPFARPELEHPEAVAFLEKAYQDAVDNGAEILAVFTGGHDFQHNYRRQILDALPRVKFGKQLDLHFYADCDHTFTFERHRERLLRLTDEWLARIMAAEQREETSRRQIG</sequence>
<comment type="caution">
    <text evidence="2">The sequence shown here is derived from an EMBL/GenBank/DDBJ whole genome shotgun (WGS) entry which is preliminary data.</text>
</comment>
<keyword evidence="2" id="KW-0378">Hydrolase</keyword>
<gene>
    <name evidence="2" type="ORF">C8N44_10216</name>
</gene>
<organism evidence="2 3">
    <name type="scientific">Allosediminivita pacifica</name>
    <dbReference type="NCBI Taxonomy" id="1267769"/>
    <lineage>
        <taxon>Bacteria</taxon>
        <taxon>Pseudomonadati</taxon>
        <taxon>Pseudomonadota</taxon>
        <taxon>Alphaproteobacteria</taxon>
        <taxon>Rhodobacterales</taxon>
        <taxon>Paracoccaceae</taxon>
        <taxon>Allosediminivita</taxon>
    </lineage>
</organism>
<dbReference type="Pfam" id="PF00561">
    <property type="entry name" value="Abhydrolase_1"/>
    <property type="match status" value="1"/>
</dbReference>
<evidence type="ECO:0000259" key="1">
    <source>
        <dbReference type="Pfam" id="PF00561"/>
    </source>
</evidence>
<dbReference type="InterPro" id="IPR000073">
    <property type="entry name" value="AB_hydrolase_1"/>
</dbReference>
<evidence type="ECO:0000313" key="3">
    <source>
        <dbReference type="Proteomes" id="UP000244069"/>
    </source>
</evidence>
<dbReference type="AlphaFoldDB" id="A0A2T6B7G5"/>
<proteinExistence type="predicted"/>
<feature type="domain" description="AB hydrolase-1" evidence="1">
    <location>
        <begin position="43"/>
        <end position="168"/>
    </location>
</feature>
<dbReference type="EMBL" id="QBKN01000002">
    <property type="protein sequence ID" value="PTX51972.1"/>
    <property type="molecule type" value="Genomic_DNA"/>
</dbReference>
<dbReference type="RefSeq" id="WP_107974452.1">
    <property type="nucleotide sequence ID" value="NZ_BMEZ01000002.1"/>
</dbReference>
<keyword evidence="3" id="KW-1185">Reference proteome</keyword>
<dbReference type="SUPFAM" id="SSF53474">
    <property type="entry name" value="alpha/beta-Hydrolases"/>
    <property type="match status" value="1"/>
</dbReference>